<dbReference type="AlphaFoldDB" id="A0A6C0ISP4"/>
<evidence type="ECO:0000313" key="2">
    <source>
        <dbReference type="EMBL" id="QHT96251.1"/>
    </source>
</evidence>
<keyword evidence="1" id="KW-0472">Membrane</keyword>
<proteinExistence type="predicted"/>
<evidence type="ECO:0000256" key="1">
    <source>
        <dbReference type="SAM" id="Phobius"/>
    </source>
</evidence>
<organism evidence="2">
    <name type="scientific">viral metagenome</name>
    <dbReference type="NCBI Taxonomy" id="1070528"/>
    <lineage>
        <taxon>unclassified sequences</taxon>
        <taxon>metagenomes</taxon>
        <taxon>organismal metagenomes</taxon>
    </lineage>
</organism>
<keyword evidence="1" id="KW-0812">Transmembrane</keyword>
<accession>A0A6C0ISP4</accession>
<feature type="transmembrane region" description="Helical" evidence="1">
    <location>
        <begin position="65"/>
        <end position="85"/>
    </location>
</feature>
<dbReference type="EMBL" id="MN740254">
    <property type="protein sequence ID" value="QHT96251.1"/>
    <property type="molecule type" value="Genomic_DNA"/>
</dbReference>
<sequence length="302" mass="35807">MNDKNKNYKEIYIKYKQKYLNLKEQIGENNFFSNTEFTDILNCCTIIIVINLIVLYTLFDMITLYDMKILLIIIILFYIVILSMNEKNYKESYIKYKQKYLNLKEQIGGNQQALWIEHNFFSDTEFTNILNYCNQLSLKNDPRSSERVALCLNPSSHKKIYDYIYKNTKFINYINSIKDTDVSAKFIPSYPIEYRKYFTGSKGMPWHTDTSLFDPDCFEVVLTLTNTSDSTFEWKENNIIKQLKPTPNTLVIVRPNSVEHRVTELNQGDRTILKYIIEFVKKGEQNNIRKNNFALEFSKCPQ</sequence>
<dbReference type="Gene3D" id="2.60.120.620">
    <property type="entry name" value="q2cbj1_9rhob like domain"/>
    <property type="match status" value="1"/>
</dbReference>
<protein>
    <submittedName>
        <fullName evidence="2">Uncharacterized protein</fullName>
    </submittedName>
</protein>
<feature type="transmembrane region" description="Helical" evidence="1">
    <location>
        <begin position="40"/>
        <end position="59"/>
    </location>
</feature>
<keyword evidence="1" id="KW-1133">Transmembrane helix</keyword>
<name>A0A6C0ISP4_9ZZZZ</name>
<reference evidence="2" key="1">
    <citation type="journal article" date="2020" name="Nature">
        <title>Giant virus diversity and host interactions through global metagenomics.</title>
        <authorList>
            <person name="Schulz F."/>
            <person name="Roux S."/>
            <person name="Paez-Espino D."/>
            <person name="Jungbluth S."/>
            <person name="Walsh D.A."/>
            <person name="Denef V.J."/>
            <person name="McMahon K.D."/>
            <person name="Konstantinidis K.T."/>
            <person name="Eloe-Fadrosh E.A."/>
            <person name="Kyrpides N.C."/>
            <person name="Woyke T."/>
        </authorList>
    </citation>
    <scope>NUCLEOTIDE SEQUENCE</scope>
    <source>
        <strain evidence="2">GVMAG-M-3300024302-11</strain>
    </source>
</reference>